<protein>
    <recommendedName>
        <fullName evidence="1">Retrotransposon gag domain-containing protein</fullName>
    </recommendedName>
</protein>
<dbReference type="InterPro" id="IPR005162">
    <property type="entry name" value="Retrotrans_gag_dom"/>
</dbReference>
<name>A0A6D2KJP1_9BRAS</name>
<reference evidence="2" key="1">
    <citation type="submission" date="2020-01" db="EMBL/GenBank/DDBJ databases">
        <authorList>
            <person name="Mishra B."/>
        </authorList>
    </citation>
    <scope>NUCLEOTIDE SEQUENCE [LARGE SCALE GENOMIC DNA]</scope>
</reference>
<dbReference type="Pfam" id="PF03732">
    <property type="entry name" value="Retrotrans_gag"/>
    <property type="match status" value="1"/>
</dbReference>
<evidence type="ECO:0000259" key="1">
    <source>
        <dbReference type="Pfam" id="PF03732"/>
    </source>
</evidence>
<proteinExistence type="predicted"/>
<dbReference type="Proteomes" id="UP000467841">
    <property type="component" value="Unassembled WGS sequence"/>
</dbReference>
<gene>
    <name evidence="2" type="ORF">MERR_LOCUS40662</name>
</gene>
<comment type="caution">
    <text evidence="2">The sequence shown here is derived from an EMBL/GenBank/DDBJ whole genome shotgun (WGS) entry which is preliminary data.</text>
</comment>
<feature type="domain" description="Retrotransposon gag" evidence="1">
    <location>
        <begin position="33"/>
        <end position="85"/>
    </location>
</feature>
<accession>A0A6D2KJP1</accession>
<organism evidence="2 3">
    <name type="scientific">Microthlaspi erraticum</name>
    <dbReference type="NCBI Taxonomy" id="1685480"/>
    <lineage>
        <taxon>Eukaryota</taxon>
        <taxon>Viridiplantae</taxon>
        <taxon>Streptophyta</taxon>
        <taxon>Embryophyta</taxon>
        <taxon>Tracheophyta</taxon>
        <taxon>Spermatophyta</taxon>
        <taxon>Magnoliopsida</taxon>
        <taxon>eudicotyledons</taxon>
        <taxon>Gunneridae</taxon>
        <taxon>Pentapetalae</taxon>
        <taxon>rosids</taxon>
        <taxon>malvids</taxon>
        <taxon>Brassicales</taxon>
        <taxon>Brassicaceae</taxon>
        <taxon>Coluteocarpeae</taxon>
        <taxon>Microthlaspi</taxon>
    </lineage>
</organism>
<keyword evidence="3" id="KW-1185">Reference proteome</keyword>
<dbReference type="AlphaFoldDB" id="A0A6D2KJP1"/>
<sequence length="234" mass="25596">MLTCGCRPLWAGGQFGLGATSSWSSTPSTSLRQARDRLQMQFMEIEQGERSVREYDAEFSRLLVHAGFGMEGEHQLMKRFLEGLRMSMRTPCRAGMYTTRAGLVELAASVEADLSGSVGLVAVPLADAPANHPQKLRLRVAAGEPIKPIVITLKDVILVGSFGAFWSIWDEEHGGTWHGRSSTGYAKEEGEAILKTSSTTNGRVPQLDRPSFNSIELRSQQSNPKNVASPLTFL</sequence>
<evidence type="ECO:0000313" key="2">
    <source>
        <dbReference type="EMBL" id="CAA7053426.1"/>
    </source>
</evidence>
<dbReference type="EMBL" id="CACVBM020001532">
    <property type="protein sequence ID" value="CAA7053426.1"/>
    <property type="molecule type" value="Genomic_DNA"/>
</dbReference>
<evidence type="ECO:0000313" key="3">
    <source>
        <dbReference type="Proteomes" id="UP000467841"/>
    </source>
</evidence>
<dbReference type="OrthoDB" id="728678at2759"/>